<dbReference type="PRINTS" id="PR00051">
    <property type="entry name" value="DNAA"/>
</dbReference>
<dbReference type="GO" id="GO:0003688">
    <property type="term" value="F:DNA replication origin binding"/>
    <property type="evidence" value="ECO:0007669"/>
    <property type="project" value="UniProtKB-UniRule"/>
</dbReference>
<evidence type="ECO:0000313" key="15">
    <source>
        <dbReference type="Proteomes" id="UP000579281"/>
    </source>
</evidence>
<evidence type="ECO:0000256" key="11">
    <source>
        <dbReference type="RuleBase" id="RU004227"/>
    </source>
</evidence>
<comment type="function">
    <text evidence="8 10">Plays an essential role in the initiation and regulation of chromosomal replication. ATP-DnaA binds to the origin of replication (oriC) to initiate formation of the DNA replication initiation complex once per cell cycle. Binds the DnaA box (a 9 base pair repeat at the origin) and separates the double-stranded (ds)DNA. Forms a right-handed helical filament on oriC DNA; dsDNA binds to the exterior of the filament while single-stranded (ss)DNA is stabiized in the filament's interior. The ATP-DnaA-oriC complex binds and stabilizes one strand of the AT-rich DNA unwinding element (DUE), permitting loading of DNA polymerase. After initiation quickly degrades to an ADP-DnaA complex that is not apt for DNA replication. Binds acidic phospholipids.</text>
</comment>
<feature type="binding site" evidence="8">
    <location>
        <position position="158"/>
    </location>
    <ligand>
        <name>ATP</name>
        <dbReference type="ChEBI" id="CHEBI:30616"/>
    </ligand>
</feature>
<accession>A0A841KWQ4</accession>
<keyword evidence="3 8" id="KW-0235">DNA replication</keyword>
<evidence type="ECO:0000256" key="6">
    <source>
        <dbReference type="ARBA" id="ARBA00023121"/>
    </source>
</evidence>
<dbReference type="NCBIfam" id="NF010686">
    <property type="entry name" value="PRK14086.1"/>
    <property type="match status" value="1"/>
</dbReference>
<dbReference type="AlphaFoldDB" id="A0A841KWQ4"/>
<dbReference type="SMART" id="SM00382">
    <property type="entry name" value="AAA"/>
    <property type="match status" value="1"/>
</dbReference>
<evidence type="ECO:0000259" key="13">
    <source>
        <dbReference type="SMART" id="SM00760"/>
    </source>
</evidence>
<dbReference type="InterPro" id="IPR018312">
    <property type="entry name" value="Chromosome_initiator_DnaA_CS"/>
</dbReference>
<dbReference type="NCBIfam" id="TIGR00362">
    <property type="entry name" value="DnaA"/>
    <property type="match status" value="1"/>
</dbReference>
<gene>
    <name evidence="8" type="primary">dnaA</name>
    <name evidence="14" type="ORF">HNQ80_004193</name>
</gene>
<comment type="similarity">
    <text evidence="1 8 11">Belongs to the DnaA family.</text>
</comment>
<comment type="caution">
    <text evidence="8">Lacks conserved residue(s) required for the propagation of feature annotation.</text>
</comment>
<dbReference type="Pfam" id="PF11638">
    <property type="entry name" value="DnaA_N"/>
    <property type="match status" value="1"/>
</dbReference>
<dbReference type="InterPro" id="IPR001957">
    <property type="entry name" value="Chromosome_initiator_DnaA"/>
</dbReference>
<dbReference type="CDD" id="cd00009">
    <property type="entry name" value="AAA"/>
    <property type="match status" value="1"/>
</dbReference>
<dbReference type="Gene3D" id="1.10.8.60">
    <property type="match status" value="1"/>
</dbReference>
<keyword evidence="5 8" id="KW-0067">ATP-binding</keyword>
<dbReference type="FunFam" id="3.40.50.300:FF:000150">
    <property type="entry name" value="Chromosomal replication initiator protein DnaA"/>
    <property type="match status" value="1"/>
</dbReference>
<dbReference type="SUPFAM" id="SSF48295">
    <property type="entry name" value="TrpR-like"/>
    <property type="match status" value="1"/>
</dbReference>
<dbReference type="Gene3D" id="3.30.300.180">
    <property type="match status" value="1"/>
</dbReference>
<dbReference type="PANTHER" id="PTHR30050">
    <property type="entry name" value="CHROMOSOMAL REPLICATION INITIATOR PROTEIN DNAA"/>
    <property type="match status" value="1"/>
</dbReference>
<dbReference type="GO" id="GO:0006275">
    <property type="term" value="P:regulation of DNA replication"/>
    <property type="evidence" value="ECO:0007669"/>
    <property type="project" value="UniProtKB-UniRule"/>
</dbReference>
<evidence type="ECO:0000259" key="12">
    <source>
        <dbReference type="SMART" id="SM00382"/>
    </source>
</evidence>
<evidence type="ECO:0000256" key="9">
    <source>
        <dbReference type="NCBIfam" id="TIGR00362"/>
    </source>
</evidence>
<dbReference type="FunFam" id="1.10.8.60:FF:000003">
    <property type="entry name" value="Chromosomal replication initiator protein DnaA"/>
    <property type="match status" value="1"/>
</dbReference>
<keyword evidence="15" id="KW-1185">Reference proteome</keyword>
<feature type="region of interest" description="Domain III, AAA+ region" evidence="8">
    <location>
        <begin position="110"/>
        <end position="326"/>
    </location>
</feature>
<dbReference type="InterPro" id="IPR003593">
    <property type="entry name" value="AAA+_ATPase"/>
</dbReference>
<dbReference type="InterPro" id="IPR013317">
    <property type="entry name" value="DnaA_dom"/>
</dbReference>
<dbReference type="GO" id="GO:0006270">
    <property type="term" value="P:DNA replication initiation"/>
    <property type="evidence" value="ECO:0007669"/>
    <property type="project" value="UniProtKB-UniRule"/>
</dbReference>
<dbReference type="Proteomes" id="UP000579281">
    <property type="component" value="Unassembled WGS sequence"/>
</dbReference>
<dbReference type="GO" id="GO:0005524">
    <property type="term" value="F:ATP binding"/>
    <property type="evidence" value="ECO:0007669"/>
    <property type="project" value="UniProtKB-UniRule"/>
</dbReference>
<dbReference type="InterPro" id="IPR024633">
    <property type="entry name" value="DnaA_N_dom"/>
</dbReference>
<dbReference type="CDD" id="cd06571">
    <property type="entry name" value="Bac_DnaA_C"/>
    <property type="match status" value="1"/>
</dbReference>
<dbReference type="Pfam" id="PF08299">
    <property type="entry name" value="Bac_DnaA_C"/>
    <property type="match status" value="1"/>
</dbReference>
<evidence type="ECO:0000313" key="14">
    <source>
        <dbReference type="EMBL" id="MBB6218054.1"/>
    </source>
</evidence>
<comment type="caution">
    <text evidence="14">The sequence shown here is derived from an EMBL/GenBank/DDBJ whole genome shotgun (WGS) entry which is preliminary data.</text>
</comment>
<dbReference type="PROSITE" id="PS01008">
    <property type="entry name" value="DNAA"/>
    <property type="match status" value="1"/>
</dbReference>
<dbReference type="Pfam" id="PF00308">
    <property type="entry name" value="Bac_DnaA"/>
    <property type="match status" value="1"/>
</dbReference>
<keyword evidence="7 8" id="KW-0238">DNA-binding</keyword>
<dbReference type="HAMAP" id="MF_00377">
    <property type="entry name" value="DnaA_bact"/>
    <property type="match status" value="1"/>
</dbReference>
<keyword evidence="2 8" id="KW-0963">Cytoplasm</keyword>
<comment type="domain">
    <text evidence="8">Domain I is involved in oligomerization and binding regulators, domain II is flexibile and of varying length in different bacteria, domain III forms the AAA+ region, while domain IV binds dsDNA.</text>
</comment>
<feature type="region of interest" description="Domain IV, binds dsDNA" evidence="8">
    <location>
        <begin position="327"/>
        <end position="448"/>
    </location>
</feature>
<dbReference type="SUPFAM" id="SSF52540">
    <property type="entry name" value="P-loop containing nucleoside triphosphate hydrolases"/>
    <property type="match status" value="1"/>
</dbReference>
<dbReference type="InterPro" id="IPR013159">
    <property type="entry name" value="DnaA_C"/>
</dbReference>
<evidence type="ECO:0000256" key="7">
    <source>
        <dbReference type="ARBA" id="ARBA00023125"/>
    </source>
</evidence>
<dbReference type="InterPro" id="IPR027417">
    <property type="entry name" value="P-loop_NTPase"/>
</dbReference>
<dbReference type="Gene3D" id="3.40.50.300">
    <property type="entry name" value="P-loop containing nucleotide triphosphate hydrolases"/>
    <property type="match status" value="1"/>
</dbReference>
<feature type="domain" description="Chromosomal replication initiator DnaA C-terminal" evidence="13">
    <location>
        <begin position="355"/>
        <end position="424"/>
    </location>
</feature>
<dbReference type="InterPro" id="IPR010921">
    <property type="entry name" value="Trp_repressor/repl_initiator"/>
</dbReference>
<dbReference type="PANTHER" id="PTHR30050:SF2">
    <property type="entry name" value="CHROMOSOMAL REPLICATION INITIATOR PROTEIN DNAA"/>
    <property type="match status" value="1"/>
</dbReference>
<evidence type="ECO:0000256" key="2">
    <source>
        <dbReference type="ARBA" id="ARBA00022490"/>
    </source>
</evidence>
<feature type="binding site" evidence="8">
    <location>
        <position position="157"/>
    </location>
    <ligand>
        <name>ATP</name>
        <dbReference type="ChEBI" id="CHEBI:30616"/>
    </ligand>
</feature>
<feature type="region of interest" description="Domain I, interacts with DnaA modulators" evidence="8">
    <location>
        <begin position="1"/>
        <end position="91"/>
    </location>
</feature>
<dbReference type="GO" id="GO:0005886">
    <property type="term" value="C:plasma membrane"/>
    <property type="evidence" value="ECO:0007669"/>
    <property type="project" value="TreeGrafter"/>
</dbReference>
<dbReference type="GO" id="GO:0005737">
    <property type="term" value="C:cytoplasm"/>
    <property type="evidence" value="ECO:0007669"/>
    <property type="project" value="UniProtKB-SubCell"/>
</dbReference>
<protein>
    <recommendedName>
        <fullName evidence="8 9">Chromosomal replication initiator protein DnaA</fullName>
    </recommendedName>
</protein>
<dbReference type="SMART" id="SM00760">
    <property type="entry name" value="Bac_DnaA_C"/>
    <property type="match status" value="1"/>
</dbReference>
<dbReference type="Gene3D" id="1.10.1750.10">
    <property type="match status" value="1"/>
</dbReference>
<feature type="binding site" evidence="8">
    <location>
        <position position="154"/>
    </location>
    <ligand>
        <name>ATP</name>
        <dbReference type="ChEBI" id="CHEBI:30616"/>
    </ligand>
</feature>
<sequence length="448" mass="50851">MSVNLPDIWQKALNLIKTELTEVSYNTWLKPIEPISIHGNTIVLGVINDFSKGILEARYANLIMNAIKQITSHEYRLDFIVPGSEKYIKATQQAPQHQNNGSSDSFDTLNLNPKYVFDTFVIGNSNRFAHAASLAVAESPAKAYNPLFIYGGVGLGKTHLMHAIGHYILGQNPNAKVVYVSSEKFTNELINSIRDDKNVEFRNKYRNVDVLLVDDIQFIAGKERTQEEFFHTFNALHEANKQIIISSDRPPKEIPTLEDRLRSRFEWGLITDIQPPDLETRIAILRKKAEVENIDVPNEVMLYIAKKIQANIRELEGALIRIVAYSSLTNKEVTVELASEALKDIISSTRPKQITVALIKEVVAEHSGLKLDDFNSKRRTRSISYPRQIAMYLCRELTDLSLPKIGDEFGGRDHTTVIHAHEKISQDINNNIDFKSKIENMIKDIKNK</sequence>
<feature type="binding site" evidence="8">
    <location>
        <position position="156"/>
    </location>
    <ligand>
        <name>ATP</name>
        <dbReference type="ChEBI" id="CHEBI:30616"/>
    </ligand>
</feature>
<keyword evidence="6 8" id="KW-0446">Lipid-binding</keyword>
<evidence type="ECO:0000256" key="5">
    <source>
        <dbReference type="ARBA" id="ARBA00022840"/>
    </source>
</evidence>
<proteinExistence type="inferred from homology"/>
<evidence type="ECO:0000256" key="4">
    <source>
        <dbReference type="ARBA" id="ARBA00022741"/>
    </source>
</evidence>
<dbReference type="GO" id="GO:0008289">
    <property type="term" value="F:lipid binding"/>
    <property type="evidence" value="ECO:0007669"/>
    <property type="project" value="UniProtKB-KW"/>
</dbReference>
<feature type="domain" description="AAA+ ATPase" evidence="12">
    <location>
        <begin position="143"/>
        <end position="271"/>
    </location>
</feature>
<reference evidence="14 15" key="1">
    <citation type="submission" date="2020-08" db="EMBL/GenBank/DDBJ databases">
        <title>Genomic Encyclopedia of Type Strains, Phase IV (KMG-IV): sequencing the most valuable type-strain genomes for metagenomic binning, comparative biology and taxonomic classification.</title>
        <authorList>
            <person name="Goeker M."/>
        </authorList>
    </citation>
    <scope>NUCLEOTIDE SEQUENCE [LARGE SCALE GENOMIC DNA]</scope>
    <source>
        <strain evidence="14 15">DSM 103526</strain>
    </source>
</reference>
<evidence type="ECO:0000256" key="1">
    <source>
        <dbReference type="ARBA" id="ARBA00006583"/>
    </source>
</evidence>
<dbReference type="InterPro" id="IPR020591">
    <property type="entry name" value="Chromosome_initiator_DnaA-like"/>
</dbReference>
<evidence type="ECO:0000256" key="3">
    <source>
        <dbReference type="ARBA" id="ARBA00022705"/>
    </source>
</evidence>
<comment type="subunit">
    <text evidence="8">Oligomerizes as a right-handed, spiral filament on DNA at oriC.</text>
</comment>
<dbReference type="RefSeq" id="WP_184312557.1">
    <property type="nucleotide sequence ID" value="NZ_JACHEN010000032.1"/>
</dbReference>
<keyword evidence="4 8" id="KW-0547">Nucleotide-binding</keyword>
<comment type="subcellular location">
    <subcellularLocation>
        <location evidence="8">Cytoplasm</location>
    </subcellularLocation>
</comment>
<name>A0A841KWQ4_9FIRM</name>
<organism evidence="14 15">
    <name type="scientific">Anaerosolibacter carboniphilus</name>
    <dbReference type="NCBI Taxonomy" id="1417629"/>
    <lineage>
        <taxon>Bacteria</taxon>
        <taxon>Bacillati</taxon>
        <taxon>Bacillota</taxon>
        <taxon>Clostridia</taxon>
        <taxon>Peptostreptococcales</taxon>
        <taxon>Thermotaleaceae</taxon>
        <taxon>Anaerosolibacter</taxon>
    </lineage>
</organism>
<evidence type="ECO:0000256" key="10">
    <source>
        <dbReference type="RuleBase" id="RU000577"/>
    </source>
</evidence>
<dbReference type="EMBL" id="JACHEN010000032">
    <property type="protein sequence ID" value="MBB6218054.1"/>
    <property type="molecule type" value="Genomic_DNA"/>
</dbReference>
<evidence type="ECO:0000256" key="8">
    <source>
        <dbReference type="HAMAP-Rule" id="MF_00377"/>
    </source>
</evidence>
<dbReference type="InterPro" id="IPR038454">
    <property type="entry name" value="DnaA_N_sf"/>
</dbReference>